<dbReference type="OrthoDB" id="9970063at2759"/>
<proteinExistence type="predicted"/>
<dbReference type="EMBL" id="KQ420080">
    <property type="protein sequence ID" value="KOF81377.1"/>
    <property type="molecule type" value="Genomic_DNA"/>
</dbReference>
<reference evidence="1" key="1">
    <citation type="submission" date="2015-07" db="EMBL/GenBank/DDBJ databases">
        <title>MeaNS - Measles Nucleotide Surveillance Program.</title>
        <authorList>
            <person name="Tran T."/>
            <person name="Druce J."/>
        </authorList>
    </citation>
    <scope>NUCLEOTIDE SEQUENCE</scope>
    <source>
        <strain evidence="1">UCB-OBI-ISO-001</strain>
        <tissue evidence="1">Gonad</tissue>
    </source>
</reference>
<dbReference type="AlphaFoldDB" id="A0A0L8GWU2"/>
<gene>
    <name evidence="1" type="ORF">OCBIM_22026622mg</name>
</gene>
<accession>A0A0L8GWU2</accession>
<sequence>MFSIYLQFDGYFKTTYQADYGRNPYAIPKLSKGCQGHYTSAYPGHKLVDDFQSRLDNFRTTYRNSYCRPQEDLKNRQSALNITSSGWQPFDQENYHKICMNRCIWQKQ</sequence>
<protein>
    <submittedName>
        <fullName evidence="1">Uncharacterized protein</fullName>
    </submittedName>
</protein>
<evidence type="ECO:0000313" key="1">
    <source>
        <dbReference type="EMBL" id="KOF81377.1"/>
    </source>
</evidence>
<organism evidence="1">
    <name type="scientific">Octopus bimaculoides</name>
    <name type="common">California two-spotted octopus</name>
    <dbReference type="NCBI Taxonomy" id="37653"/>
    <lineage>
        <taxon>Eukaryota</taxon>
        <taxon>Metazoa</taxon>
        <taxon>Spiralia</taxon>
        <taxon>Lophotrochozoa</taxon>
        <taxon>Mollusca</taxon>
        <taxon>Cephalopoda</taxon>
        <taxon>Coleoidea</taxon>
        <taxon>Octopodiformes</taxon>
        <taxon>Octopoda</taxon>
        <taxon>Incirrata</taxon>
        <taxon>Octopodidae</taxon>
        <taxon>Octopus</taxon>
    </lineage>
</organism>
<name>A0A0L8GWU2_OCTBM</name>